<dbReference type="EMBL" id="JAMZIH010003766">
    <property type="protein sequence ID" value="KAJ1676624.1"/>
    <property type="molecule type" value="Genomic_DNA"/>
</dbReference>
<reference evidence="1" key="1">
    <citation type="submission" date="2022-06" db="EMBL/GenBank/DDBJ databases">
        <title>Phylogenomic reconstructions and comparative analyses of Kickxellomycotina fungi.</title>
        <authorList>
            <person name="Reynolds N.K."/>
            <person name="Stajich J.E."/>
            <person name="Barry K."/>
            <person name="Grigoriev I.V."/>
            <person name="Crous P."/>
            <person name="Smith M.E."/>
        </authorList>
    </citation>
    <scope>NUCLEOTIDE SEQUENCE</scope>
    <source>
        <strain evidence="1">RSA 2271</strain>
    </source>
</reference>
<protein>
    <submittedName>
        <fullName evidence="1">Uncharacterized protein</fullName>
    </submittedName>
</protein>
<organism evidence="1 2">
    <name type="scientific">Spiromyces aspiralis</name>
    <dbReference type="NCBI Taxonomy" id="68401"/>
    <lineage>
        <taxon>Eukaryota</taxon>
        <taxon>Fungi</taxon>
        <taxon>Fungi incertae sedis</taxon>
        <taxon>Zoopagomycota</taxon>
        <taxon>Kickxellomycotina</taxon>
        <taxon>Kickxellomycetes</taxon>
        <taxon>Kickxellales</taxon>
        <taxon>Kickxellaceae</taxon>
        <taxon>Spiromyces</taxon>
    </lineage>
</organism>
<feature type="non-terminal residue" evidence="1">
    <location>
        <position position="155"/>
    </location>
</feature>
<evidence type="ECO:0000313" key="2">
    <source>
        <dbReference type="Proteomes" id="UP001145114"/>
    </source>
</evidence>
<gene>
    <name evidence="1" type="ORF">EV182_007813</name>
</gene>
<accession>A0ACC1HQI1</accession>
<sequence length="155" mass="17346">MFRATSSRSLLVAIAARRPPQTVFSTVRVRFNSSTSIHARLKQDLKDAMRSKLKLKLNVIKGILSDLTYAEKNPQQAAAAGGNGFSKDLDSDVATIIQKAIKRRQESIESFRQNCRDDLADIEQQEIAILQQYLPKQLTDEQIETAALSVMKRLG</sequence>
<comment type="caution">
    <text evidence="1">The sequence shown here is derived from an EMBL/GenBank/DDBJ whole genome shotgun (WGS) entry which is preliminary data.</text>
</comment>
<proteinExistence type="predicted"/>
<name>A0ACC1HQI1_9FUNG</name>
<keyword evidence="2" id="KW-1185">Reference proteome</keyword>
<dbReference type="Proteomes" id="UP001145114">
    <property type="component" value="Unassembled WGS sequence"/>
</dbReference>
<evidence type="ECO:0000313" key="1">
    <source>
        <dbReference type="EMBL" id="KAJ1676624.1"/>
    </source>
</evidence>